<dbReference type="EMBL" id="JAINUG010000083">
    <property type="protein sequence ID" value="KAJ8399497.1"/>
    <property type="molecule type" value="Genomic_DNA"/>
</dbReference>
<dbReference type="PANTHER" id="PTHR12697">
    <property type="entry name" value="PBS LYASE HEAT-LIKE PROTEIN"/>
    <property type="match status" value="1"/>
</dbReference>
<dbReference type="Gene3D" id="1.25.10.10">
    <property type="entry name" value="Leucine-rich Repeat Variant"/>
    <property type="match status" value="2"/>
</dbReference>
<evidence type="ECO:0000313" key="3">
    <source>
        <dbReference type="Proteomes" id="UP001221898"/>
    </source>
</evidence>
<dbReference type="Pfam" id="PF13646">
    <property type="entry name" value="HEAT_2"/>
    <property type="match status" value="1"/>
</dbReference>
<reference evidence="2" key="1">
    <citation type="journal article" date="2023" name="Science">
        <title>Genome structures resolve the early diversification of teleost fishes.</title>
        <authorList>
            <person name="Parey E."/>
            <person name="Louis A."/>
            <person name="Montfort J."/>
            <person name="Bouchez O."/>
            <person name="Roques C."/>
            <person name="Iampietro C."/>
            <person name="Lluch J."/>
            <person name="Castinel A."/>
            <person name="Donnadieu C."/>
            <person name="Desvignes T."/>
            <person name="Floi Bucao C."/>
            <person name="Jouanno E."/>
            <person name="Wen M."/>
            <person name="Mejri S."/>
            <person name="Dirks R."/>
            <person name="Jansen H."/>
            <person name="Henkel C."/>
            <person name="Chen W.J."/>
            <person name="Zahm M."/>
            <person name="Cabau C."/>
            <person name="Klopp C."/>
            <person name="Thompson A.W."/>
            <person name="Robinson-Rechavi M."/>
            <person name="Braasch I."/>
            <person name="Lecointre G."/>
            <person name="Bobe J."/>
            <person name="Postlethwait J.H."/>
            <person name="Berthelot C."/>
            <person name="Roest Crollius H."/>
            <person name="Guiguen Y."/>
        </authorList>
    </citation>
    <scope>NUCLEOTIDE SEQUENCE</scope>
    <source>
        <strain evidence="2">NC1722</strain>
    </source>
</reference>
<evidence type="ECO:0000256" key="1">
    <source>
        <dbReference type="SAM" id="MobiDB-lite"/>
    </source>
</evidence>
<feature type="compositionally biased region" description="Gly residues" evidence="1">
    <location>
        <begin position="353"/>
        <end position="365"/>
    </location>
</feature>
<feature type="compositionally biased region" description="Basic and acidic residues" evidence="1">
    <location>
        <begin position="322"/>
        <end position="342"/>
    </location>
</feature>
<dbReference type="InterPro" id="IPR016024">
    <property type="entry name" value="ARM-type_fold"/>
</dbReference>
<dbReference type="GO" id="GO:0016491">
    <property type="term" value="F:oxidoreductase activity"/>
    <property type="evidence" value="ECO:0007669"/>
    <property type="project" value="TreeGrafter"/>
</dbReference>
<sequence>MSLLECQNRDFVEKTSTIRQRLSSGIGLLPSKNFLVNVDDLQNMRQDRVFWQLLQSTTNSLTFSQDVVWERAAETIPYSQTDFHWLFRNLGSLAHSRKPKDWRRVTLRPLRRQSSPPAPAELHGARDFTVGPLVPLPPPAILLTGQGSIISPSQQGALQHTGSRKDQSSCRDKLVLKKPARTTPQQIPLQCQILQQPQILQQCQTQSRLQSGLTISAEDLTHQALNHNLKRAQNISQPKAPVPGCHGVPWFCRPSVPTNESRGSDSTATSVTLKCTETPLPHHDFLKPHTGNHVHQPEDSFQQQPFTEMSLLERRCTAKRQDRLTADDDAEHHRERLPHEPEEWTTAPPEAGGQSGPKGAEGGTVPGEAPPPIDCSTEMSPTVTGSHRERVASLPRQPPGHSPPPELSLLRYAVEDWTRAWKIKTSWQSVTVEGLKRALVDLHHRVRVMAVAALALRAVNGPGDEQDASGAAQYRRVGNVNPVPQELRPLLLSALDDQHAQVQMAAAVCQYAMGSPNPRAREVLHHTLQQGAGTDGWVAAQCLAMEGEANLPIVESLLSRIFGREVQQRDREQATALLVGVSRETTLVRSLLAEELNSPNWRNRVLACKTISQLKSPINKDLVNKLTQLMWNDWCSEARQVAAQTLGEVGRGRELHNELRAKLEEGPSSLRVKALVLLAQLRIMTARLLPGFLGCLQDGRVAVRKQACVTAAALFTKGEMIVNQLIQLMQDDPVWEVKVTAITALGKIGCLTPAQQKHLLLAIRREEEPEVRIAACKAIGILRVDLPELQHLLQQRLLLESHPQVHRCIEVLMESYGFSLQGDKNTVVHKIKDQVQKLCSKCIITEKVLLLEKLEDEHQQQRRFLGHGAPPSTLPPATSQLLHARYRELNHSSVATISKSTDDDSGIQPPCMNPEQSLEDPQPTPIM</sequence>
<proteinExistence type="predicted"/>
<gene>
    <name evidence="2" type="ORF">AAFF_G00412090</name>
</gene>
<feature type="region of interest" description="Disordered" evidence="1">
    <location>
        <begin position="898"/>
        <end position="927"/>
    </location>
</feature>
<evidence type="ECO:0008006" key="4">
    <source>
        <dbReference type="Google" id="ProtNLM"/>
    </source>
</evidence>
<dbReference type="AlphaFoldDB" id="A0AAD7SBD8"/>
<evidence type="ECO:0000313" key="2">
    <source>
        <dbReference type="EMBL" id="KAJ8399497.1"/>
    </source>
</evidence>
<dbReference type="InterPro" id="IPR011989">
    <property type="entry name" value="ARM-like"/>
</dbReference>
<feature type="region of interest" description="Disordered" evidence="1">
    <location>
        <begin position="322"/>
        <end position="407"/>
    </location>
</feature>
<protein>
    <recommendedName>
        <fullName evidence="4">HEAT repeat-containing protein 4</fullName>
    </recommendedName>
</protein>
<keyword evidence="3" id="KW-1185">Reference proteome</keyword>
<feature type="compositionally biased region" description="Pro residues" evidence="1">
    <location>
        <begin position="396"/>
        <end position="406"/>
    </location>
</feature>
<dbReference type="Proteomes" id="UP001221898">
    <property type="component" value="Unassembled WGS sequence"/>
</dbReference>
<dbReference type="PANTHER" id="PTHR12697:SF20">
    <property type="entry name" value="HEAT REPEAT-CONTAINING PROTEIN 4"/>
    <property type="match status" value="1"/>
</dbReference>
<name>A0AAD7SBD8_9TELE</name>
<comment type="caution">
    <text evidence="2">The sequence shown here is derived from an EMBL/GenBank/DDBJ whole genome shotgun (WGS) entry which is preliminary data.</text>
</comment>
<organism evidence="2 3">
    <name type="scientific">Aldrovandia affinis</name>
    <dbReference type="NCBI Taxonomy" id="143900"/>
    <lineage>
        <taxon>Eukaryota</taxon>
        <taxon>Metazoa</taxon>
        <taxon>Chordata</taxon>
        <taxon>Craniata</taxon>
        <taxon>Vertebrata</taxon>
        <taxon>Euteleostomi</taxon>
        <taxon>Actinopterygii</taxon>
        <taxon>Neopterygii</taxon>
        <taxon>Teleostei</taxon>
        <taxon>Notacanthiformes</taxon>
        <taxon>Halosauridae</taxon>
        <taxon>Aldrovandia</taxon>
    </lineage>
</organism>
<dbReference type="SUPFAM" id="SSF48371">
    <property type="entry name" value="ARM repeat"/>
    <property type="match status" value="1"/>
</dbReference>
<accession>A0AAD7SBD8</accession>